<keyword evidence="2" id="KW-1185">Reference proteome</keyword>
<organism evidence="1 2">
    <name type="scientific">Paenibacillus thalictri</name>
    <dbReference type="NCBI Taxonomy" id="2527873"/>
    <lineage>
        <taxon>Bacteria</taxon>
        <taxon>Bacillati</taxon>
        <taxon>Bacillota</taxon>
        <taxon>Bacilli</taxon>
        <taxon>Bacillales</taxon>
        <taxon>Paenibacillaceae</taxon>
        <taxon>Paenibacillus</taxon>
    </lineage>
</organism>
<dbReference type="RefSeq" id="WP_131011464.1">
    <property type="nucleotide sequence ID" value="NZ_SIRE01000002.1"/>
</dbReference>
<evidence type="ECO:0000313" key="2">
    <source>
        <dbReference type="Proteomes" id="UP000293142"/>
    </source>
</evidence>
<dbReference type="EMBL" id="SIRE01000002">
    <property type="protein sequence ID" value="TBL81677.1"/>
    <property type="molecule type" value="Genomic_DNA"/>
</dbReference>
<dbReference type="AlphaFoldDB" id="A0A4Q9DX42"/>
<reference evidence="1 2" key="1">
    <citation type="submission" date="2019-02" db="EMBL/GenBank/DDBJ databases">
        <title>Paenibacillus sp. nov., isolated from surface-sterilized tissue of Thalictrum simplex L.</title>
        <authorList>
            <person name="Tuo L."/>
        </authorList>
    </citation>
    <scope>NUCLEOTIDE SEQUENCE [LARGE SCALE GENOMIC DNA]</scope>
    <source>
        <strain evidence="1 2">N2SHLJ1</strain>
    </source>
</reference>
<dbReference type="OrthoDB" id="2427546at2"/>
<accession>A0A4Q9DX42</accession>
<proteinExistence type="predicted"/>
<gene>
    <name evidence="1" type="ORF">EYB31_01380</name>
</gene>
<evidence type="ECO:0000313" key="1">
    <source>
        <dbReference type="EMBL" id="TBL81677.1"/>
    </source>
</evidence>
<protein>
    <submittedName>
        <fullName evidence="1">Bh protein</fullName>
    </submittedName>
</protein>
<sequence length="109" mass="13083">MEEKKMEAELYCLPCRGETVHTIVYINNKLSKIECQACHHLHVISINVKEELYHEILERIISKPTRMSKEYKADLTLFLKSLPIRMLSKPFRVYKEARTMKRYIDEHKM</sequence>
<dbReference type="Proteomes" id="UP000293142">
    <property type="component" value="Unassembled WGS sequence"/>
</dbReference>
<name>A0A4Q9DX42_9BACL</name>
<comment type="caution">
    <text evidence="1">The sequence shown here is derived from an EMBL/GenBank/DDBJ whole genome shotgun (WGS) entry which is preliminary data.</text>
</comment>